<dbReference type="Proteomes" id="UP000006034">
    <property type="component" value="Unassembled WGS sequence"/>
</dbReference>
<proteinExistence type="predicted"/>
<organism evidence="2 3">
    <name type="scientific">Bilophila wadsworthia (strain 3_1_6)</name>
    <dbReference type="NCBI Taxonomy" id="563192"/>
    <lineage>
        <taxon>Bacteria</taxon>
        <taxon>Pseudomonadati</taxon>
        <taxon>Thermodesulfobacteriota</taxon>
        <taxon>Desulfovibrionia</taxon>
        <taxon>Desulfovibrionales</taxon>
        <taxon>Desulfovibrionaceae</taxon>
        <taxon>Bilophila</taxon>
    </lineage>
</organism>
<feature type="transmembrane region" description="Helical" evidence="1">
    <location>
        <begin position="73"/>
        <end position="92"/>
    </location>
</feature>
<evidence type="ECO:0000313" key="2">
    <source>
        <dbReference type="EMBL" id="EFV45190.1"/>
    </source>
</evidence>
<dbReference type="HOGENOM" id="CLU_2393926_0_0_7"/>
<feature type="transmembrane region" description="Helical" evidence="1">
    <location>
        <begin position="45"/>
        <end position="66"/>
    </location>
</feature>
<keyword evidence="3" id="KW-1185">Reference proteome</keyword>
<dbReference type="GeneID" id="78086144"/>
<evidence type="ECO:0000313" key="3">
    <source>
        <dbReference type="Proteomes" id="UP000006034"/>
    </source>
</evidence>
<dbReference type="AlphaFoldDB" id="E5Y492"/>
<gene>
    <name evidence="2" type="ORF">HMPREF0179_01004</name>
</gene>
<dbReference type="RefSeq" id="WP_005025749.1">
    <property type="nucleotide sequence ID" value="NZ_KE150238.1"/>
</dbReference>
<keyword evidence="1" id="KW-1133">Transmembrane helix</keyword>
<keyword evidence="1" id="KW-0812">Transmembrane</keyword>
<sequence length="94" mass="10365">MKPLFYLLTAAAHPFGLYVVVPLYMEHCYVVTGSDGAGRAMAAGFAELFAIALWTLGVVIVSLLVSRLHYKEWLPTIGINTIIILIYLRLLLGL</sequence>
<keyword evidence="1" id="KW-0472">Membrane</keyword>
<evidence type="ECO:0000256" key="1">
    <source>
        <dbReference type="SAM" id="Phobius"/>
    </source>
</evidence>
<name>E5Y492_BILW3</name>
<comment type="caution">
    <text evidence="2">The sequence shown here is derived from an EMBL/GenBank/DDBJ whole genome shotgun (WGS) entry which is preliminary data.</text>
</comment>
<protein>
    <submittedName>
        <fullName evidence="2">Uncharacterized protein</fullName>
    </submittedName>
</protein>
<feature type="transmembrane region" description="Helical" evidence="1">
    <location>
        <begin position="5"/>
        <end position="25"/>
    </location>
</feature>
<reference evidence="2 3" key="2">
    <citation type="submission" date="2013-04" db="EMBL/GenBank/DDBJ databases">
        <title>The Genome Sequence of Bilophila wadsworthia 3_1_6.</title>
        <authorList>
            <consortium name="The Broad Institute Genomics Platform"/>
            <person name="Earl A."/>
            <person name="Ward D."/>
            <person name="Feldgarden M."/>
            <person name="Gevers D."/>
            <person name="Sibley C."/>
            <person name="Strauss J."/>
            <person name="Allen-Vercoe E."/>
            <person name="Walker B."/>
            <person name="Young S."/>
            <person name="Zeng Q."/>
            <person name="Gargeya S."/>
            <person name="Fitzgerald M."/>
            <person name="Haas B."/>
            <person name="Abouelleil A."/>
            <person name="Allen A.W."/>
            <person name="Alvarado L."/>
            <person name="Arachchi H.M."/>
            <person name="Berlin A.M."/>
            <person name="Chapman S.B."/>
            <person name="Gainer-Dewar J."/>
            <person name="Goldberg J."/>
            <person name="Griggs A."/>
            <person name="Gujja S."/>
            <person name="Hansen M."/>
            <person name="Howarth C."/>
            <person name="Imamovic A."/>
            <person name="Ireland A."/>
            <person name="Larimer J."/>
            <person name="McCowan C."/>
            <person name="Murphy C."/>
            <person name="Pearson M."/>
            <person name="Poon T.W."/>
            <person name="Priest M."/>
            <person name="Roberts A."/>
            <person name="Saif S."/>
            <person name="Shea T."/>
            <person name="Sisk P."/>
            <person name="Sykes S."/>
            <person name="Wortman J."/>
            <person name="Nusbaum C."/>
            <person name="Birren B."/>
        </authorList>
    </citation>
    <scope>NUCLEOTIDE SEQUENCE [LARGE SCALE GENOMIC DNA]</scope>
    <source>
        <strain evidence="2 3">3_1_6</strain>
    </source>
</reference>
<accession>E5Y492</accession>
<reference evidence="2 3" key="1">
    <citation type="submission" date="2010-10" db="EMBL/GenBank/DDBJ databases">
        <authorList>
            <consortium name="The Broad Institute Genome Sequencing Platform"/>
            <person name="Ward D."/>
            <person name="Earl A."/>
            <person name="Feldgarden M."/>
            <person name="Young S.K."/>
            <person name="Gargeya S."/>
            <person name="Zeng Q."/>
            <person name="Alvarado L."/>
            <person name="Berlin A."/>
            <person name="Bochicchio J."/>
            <person name="Chapman S.B."/>
            <person name="Chen Z."/>
            <person name="Freedman E."/>
            <person name="Gellesch M."/>
            <person name="Goldberg J."/>
            <person name="Griggs A."/>
            <person name="Gujja S."/>
            <person name="Heilman E."/>
            <person name="Heiman D."/>
            <person name="Howarth C."/>
            <person name="Mehta T."/>
            <person name="Neiman D."/>
            <person name="Pearson M."/>
            <person name="Roberts A."/>
            <person name="Saif S."/>
            <person name="Shea T."/>
            <person name="Shenoy N."/>
            <person name="Sisk P."/>
            <person name="Stolte C."/>
            <person name="Sykes S."/>
            <person name="White J."/>
            <person name="Yandava C."/>
            <person name="Allen-Vercoe E."/>
            <person name="Sibley C."/>
            <person name="Ambrose C.E."/>
            <person name="Strauss J."/>
            <person name="Daigneault M."/>
            <person name="Haas B."/>
            <person name="Nusbaum C."/>
            <person name="Birren B."/>
        </authorList>
    </citation>
    <scope>NUCLEOTIDE SEQUENCE [LARGE SCALE GENOMIC DNA]</scope>
    <source>
        <strain evidence="2 3">3_1_6</strain>
    </source>
</reference>
<dbReference type="STRING" id="563192.HMPREF0179_01004"/>
<dbReference type="EMBL" id="ADCP02000001">
    <property type="protein sequence ID" value="EFV45190.1"/>
    <property type="molecule type" value="Genomic_DNA"/>
</dbReference>